<dbReference type="PRINTS" id="PR00032">
    <property type="entry name" value="HTHARAC"/>
</dbReference>
<dbReference type="GO" id="GO:0043565">
    <property type="term" value="F:sequence-specific DNA binding"/>
    <property type="evidence" value="ECO:0007669"/>
    <property type="project" value="InterPro"/>
</dbReference>
<dbReference type="RefSeq" id="WP_116062910.1">
    <property type="nucleotide sequence ID" value="NZ_QRDZ01000019.1"/>
</dbReference>
<dbReference type="Proteomes" id="UP000256977">
    <property type="component" value="Unassembled WGS sequence"/>
</dbReference>
<dbReference type="PROSITE" id="PS01124">
    <property type="entry name" value="HTH_ARAC_FAMILY_2"/>
    <property type="match status" value="1"/>
</dbReference>
<evidence type="ECO:0000313" key="5">
    <source>
        <dbReference type="EMBL" id="RED65510.1"/>
    </source>
</evidence>
<comment type="caution">
    <text evidence="5">The sequence shown here is derived from an EMBL/GenBank/DDBJ whole genome shotgun (WGS) entry which is preliminary data.</text>
</comment>
<gene>
    <name evidence="5" type="ORF">DFP98_119152</name>
</gene>
<dbReference type="EMBL" id="QRDZ01000019">
    <property type="protein sequence ID" value="RED65510.1"/>
    <property type="molecule type" value="Genomic_DNA"/>
</dbReference>
<accession>A0A3D9IUR1</accession>
<name>A0A3D9IUR1_9BACL</name>
<protein>
    <submittedName>
        <fullName evidence="5">AraC family transcriptional regulator</fullName>
    </submittedName>
</protein>
<dbReference type="GO" id="GO:0003700">
    <property type="term" value="F:DNA-binding transcription factor activity"/>
    <property type="evidence" value="ECO:0007669"/>
    <property type="project" value="InterPro"/>
</dbReference>
<dbReference type="InterPro" id="IPR003313">
    <property type="entry name" value="AraC-bd"/>
</dbReference>
<dbReference type="InterPro" id="IPR037923">
    <property type="entry name" value="HTH-like"/>
</dbReference>
<dbReference type="PANTHER" id="PTHR43280:SF28">
    <property type="entry name" value="HTH-TYPE TRANSCRIPTIONAL ACTIVATOR RHAS"/>
    <property type="match status" value="1"/>
</dbReference>
<keyword evidence="3" id="KW-0804">Transcription</keyword>
<organism evidence="5 6">
    <name type="scientific">Cohnella phaseoli</name>
    <dbReference type="NCBI Taxonomy" id="456490"/>
    <lineage>
        <taxon>Bacteria</taxon>
        <taxon>Bacillati</taxon>
        <taxon>Bacillota</taxon>
        <taxon>Bacilli</taxon>
        <taxon>Bacillales</taxon>
        <taxon>Paenibacillaceae</taxon>
        <taxon>Cohnella</taxon>
    </lineage>
</organism>
<dbReference type="InterPro" id="IPR020449">
    <property type="entry name" value="Tscrpt_reg_AraC-type_HTH"/>
</dbReference>
<dbReference type="PROSITE" id="PS00041">
    <property type="entry name" value="HTH_ARAC_FAMILY_1"/>
    <property type="match status" value="1"/>
</dbReference>
<dbReference type="Pfam" id="PF02311">
    <property type="entry name" value="AraC_binding"/>
    <property type="match status" value="1"/>
</dbReference>
<dbReference type="Gene3D" id="2.60.120.10">
    <property type="entry name" value="Jelly Rolls"/>
    <property type="match status" value="1"/>
</dbReference>
<sequence length="293" mass="33725">MYQYKLSDNIDPQENINMFRYSTTSSDYEHTHEFFEIVFIASGSGVHNVSGVSYSVERGDVLFIDFDQTHAFSSDTQMTIVNCLLDPVFIGKELMNAENAIDILTLSAYVEFSTKVSRFVPKVIFRGKDLLKLDLLFESMLEEFEEKSIGYKTAIQGYLQVLLTYIFRKMREEGDESASLLSHKVASDMLQDLEASFFGKISLNELAAKYSYNASYLSRIFKACYGKSPMAFIHEKRMDEAIRLLRETDLTVEEIGRQVGYGEKKQFYKIFKQYTGLTPSKMRDARNKMTTIK</sequence>
<dbReference type="InterPro" id="IPR018060">
    <property type="entry name" value="HTH_AraC"/>
</dbReference>
<keyword evidence="2" id="KW-0238">DNA-binding</keyword>
<evidence type="ECO:0000256" key="2">
    <source>
        <dbReference type="ARBA" id="ARBA00023125"/>
    </source>
</evidence>
<evidence type="ECO:0000256" key="1">
    <source>
        <dbReference type="ARBA" id="ARBA00023015"/>
    </source>
</evidence>
<dbReference type="InterPro" id="IPR018062">
    <property type="entry name" value="HTH_AraC-typ_CS"/>
</dbReference>
<evidence type="ECO:0000313" key="6">
    <source>
        <dbReference type="Proteomes" id="UP000256977"/>
    </source>
</evidence>
<dbReference type="PANTHER" id="PTHR43280">
    <property type="entry name" value="ARAC-FAMILY TRANSCRIPTIONAL REGULATOR"/>
    <property type="match status" value="1"/>
</dbReference>
<keyword evidence="6" id="KW-1185">Reference proteome</keyword>
<dbReference type="InterPro" id="IPR014710">
    <property type="entry name" value="RmlC-like_jellyroll"/>
</dbReference>
<dbReference type="Pfam" id="PF12833">
    <property type="entry name" value="HTH_18"/>
    <property type="match status" value="1"/>
</dbReference>
<dbReference type="OrthoDB" id="9816335at2"/>
<dbReference type="SUPFAM" id="SSF46689">
    <property type="entry name" value="Homeodomain-like"/>
    <property type="match status" value="2"/>
</dbReference>
<evidence type="ECO:0000259" key="4">
    <source>
        <dbReference type="PROSITE" id="PS01124"/>
    </source>
</evidence>
<proteinExistence type="predicted"/>
<dbReference type="SMART" id="SM00342">
    <property type="entry name" value="HTH_ARAC"/>
    <property type="match status" value="1"/>
</dbReference>
<dbReference type="Gene3D" id="1.10.10.60">
    <property type="entry name" value="Homeodomain-like"/>
    <property type="match status" value="2"/>
</dbReference>
<keyword evidence="1" id="KW-0805">Transcription regulation</keyword>
<dbReference type="AlphaFoldDB" id="A0A3D9IUR1"/>
<dbReference type="InterPro" id="IPR009057">
    <property type="entry name" value="Homeodomain-like_sf"/>
</dbReference>
<feature type="domain" description="HTH araC/xylS-type" evidence="4">
    <location>
        <begin position="183"/>
        <end position="285"/>
    </location>
</feature>
<reference evidence="5 6" key="1">
    <citation type="submission" date="2018-07" db="EMBL/GenBank/DDBJ databases">
        <title>Genomic Encyclopedia of Type Strains, Phase III (KMG-III): the genomes of soil and plant-associated and newly described type strains.</title>
        <authorList>
            <person name="Whitman W."/>
        </authorList>
    </citation>
    <scope>NUCLEOTIDE SEQUENCE [LARGE SCALE GENOMIC DNA]</scope>
    <source>
        <strain evidence="5 6">CECT 7287</strain>
    </source>
</reference>
<dbReference type="SUPFAM" id="SSF51215">
    <property type="entry name" value="Regulatory protein AraC"/>
    <property type="match status" value="1"/>
</dbReference>
<evidence type="ECO:0000256" key="3">
    <source>
        <dbReference type="ARBA" id="ARBA00023163"/>
    </source>
</evidence>